<keyword evidence="3 10" id="KW-0436">Ligase</keyword>
<dbReference type="NCBIfam" id="NF004012">
    <property type="entry name" value="PRK05477.1-2"/>
    <property type="match status" value="1"/>
</dbReference>
<evidence type="ECO:0000313" key="13">
    <source>
        <dbReference type="Proteomes" id="UP000699691"/>
    </source>
</evidence>
<dbReference type="PANTHER" id="PTHR11659:SF0">
    <property type="entry name" value="GLUTAMYL-TRNA(GLN) AMIDOTRANSFERASE SUBUNIT B, MITOCHONDRIAL"/>
    <property type="match status" value="1"/>
</dbReference>
<proteinExistence type="inferred from homology"/>
<comment type="subunit">
    <text evidence="2 10">Heterotrimer of A, B and C subunits.</text>
</comment>
<evidence type="ECO:0000256" key="10">
    <source>
        <dbReference type="HAMAP-Rule" id="MF_00121"/>
    </source>
</evidence>
<dbReference type="AlphaFoldDB" id="A0A955LW14"/>
<comment type="caution">
    <text evidence="12">The sequence shown here is derived from an EMBL/GenBank/DDBJ whole genome shotgun (WGS) entry which is preliminary data.</text>
</comment>
<dbReference type="HAMAP" id="MF_00121">
    <property type="entry name" value="GatB"/>
    <property type="match status" value="1"/>
</dbReference>
<dbReference type="GO" id="GO:0005524">
    <property type="term" value="F:ATP binding"/>
    <property type="evidence" value="ECO:0007669"/>
    <property type="project" value="UniProtKB-KW"/>
</dbReference>
<evidence type="ECO:0000256" key="3">
    <source>
        <dbReference type="ARBA" id="ARBA00022598"/>
    </source>
</evidence>
<dbReference type="InterPro" id="IPR006075">
    <property type="entry name" value="Asn/Gln-tRNA_Trfase_suB/E_cat"/>
</dbReference>
<dbReference type="PANTHER" id="PTHR11659">
    <property type="entry name" value="GLUTAMYL-TRNA GLN AMIDOTRANSFERASE SUBUNIT B MITOCHONDRIAL AND PROKARYOTIC PET112-RELATED"/>
    <property type="match status" value="1"/>
</dbReference>
<organism evidence="12 13">
    <name type="scientific">candidate division WWE3 bacterium</name>
    <dbReference type="NCBI Taxonomy" id="2053526"/>
    <lineage>
        <taxon>Bacteria</taxon>
        <taxon>Katanobacteria</taxon>
    </lineage>
</organism>
<evidence type="ECO:0000259" key="11">
    <source>
        <dbReference type="SMART" id="SM00845"/>
    </source>
</evidence>
<dbReference type="SUPFAM" id="SSF89095">
    <property type="entry name" value="GatB/YqeY motif"/>
    <property type="match status" value="1"/>
</dbReference>
<feature type="domain" description="Asn/Gln amidotransferase" evidence="11">
    <location>
        <begin position="313"/>
        <end position="462"/>
    </location>
</feature>
<dbReference type="GO" id="GO:0006412">
    <property type="term" value="P:translation"/>
    <property type="evidence" value="ECO:0007669"/>
    <property type="project" value="UniProtKB-UniRule"/>
</dbReference>
<comment type="similarity">
    <text evidence="1 10">Belongs to the GatB/GatE family. GatB subfamily.</text>
</comment>
<evidence type="ECO:0000256" key="5">
    <source>
        <dbReference type="ARBA" id="ARBA00022840"/>
    </source>
</evidence>
<dbReference type="InterPro" id="IPR004413">
    <property type="entry name" value="GatB"/>
</dbReference>
<dbReference type="SMART" id="SM00845">
    <property type="entry name" value="GatB_Yqey"/>
    <property type="match status" value="1"/>
</dbReference>
<evidence type="ECO:0000256" key="4">
    <source>
        <dbReference type="ARBA" id="ARBA00022741"/>
    </source>
</evidence>
<dbReference type="InterPro" id="IPR018027">
    <property type="entry name" value="Asn/Gln_amidotransferase"/>
</dbReference>
<evidence type="ECO:0000256" key="9">
    <source>
        <dbReference type="ARBA" id="ARBA00047913"/>
    </source>
</evidence>
<dbReference type="Pfam" id="PF02637">
    <property type="entry name" value="GatB_Yqey"/>
    <property type="match status" value="1"/>
</dbReference>
<evidence type="ECO:0000313" key="12">
    <source>
        <dbReference type="EMBL" id="MCA9397565.1"/>
    </source>
</evidence>
<evidence type="ECO:0000256" key="2">
    <source>
        <dbReference type="ARBA" id="ARBA00011123"/>
    </source>
</evidence>
<reference evidence="12" key="1">
    <citation type="submission" date="2020-04" db="EMBL/GenBank/DDBJ databases">
        <authorList>
            <person name="Zhang T."/>
        </authorList>
    </citation>
    <scope>NUCLEOTIDE SEQUENCE</scope>
    <source>
        <strain evidence="12">HKST-UBA02</strain>
    </source>
</reference>
<dbReference type="EC" id="6.3.5.-" evidence="10"/>
<dbReference type="EMBL" id="JAGQKY010000066">
    <property type="protein sequence ID" value="MCA9397565.1"/>
    <property type="molecule type" value="Genomic_DNA"/>
</dbReference>
<dbReference type="InterPro" id="IPR003789">
    <property type="entry name" value="Asn/Gln_tRNA_amidoTrase-B-like"/>
</dbReference>
<dbReference type="InterPro" id="IPR014746">
    <property type="entry name" value="Gln_synth/guanido_kin_cat_dom"/>
</dbReference>
<comment type="catalytic activity">
    <reaction evidence="9 10">
        <text>L-glutamyl-tRNA(Gln) + L-glutamine + ATP + H2O = L-glutaminyl-tRNA(Gln) + L-glutamate + ADP + phosphate + H(+)</text>
        <dbReference type="Rhea" id="RHEA:17521"/>
        <dbReference type="Rhea" id="RHEA-COMP:9681"/>
        <dbReference type="Rhea" id="RHEA-COMP:9684"/>
        <dbReference type="ChEBI" id="CHEBI:15377"/>
        <dbReference type="ChEBI" id="CHEBI:15378"/>
        <dbReference type="ChEBI" id="CHEBI:29985"/>
        <dbReference type="ChEBI" id="CHEBI:30616"/>
        <dbReference type="ChEBI" id="CHEBI:43474"/>
        <dbReference type="ChEBI" id="CHEBI:58359"/>
        <dbReference type="ChEBI" id="CHEBI:78520"/>
        <dbReference type="ChEBI" id="CHEBI:78521"/>
        <dbReference type="ChEBI" id="CHEBI:456216"/>
    </reaction>
</comment>
<comment type="function">
    <text evidence="7 10">Allows the formation of correctly charged Asn-tRNA(Asn) or Gln-tRNA(Gln) through the transamidation of misacylated Asp-tRNA(Asn) or Glu-tRNA(Gln) in organisms which lack either or both of asparaginyl-tRNA or glutaminyl-tRNA synthetases. The reaction takes place in the presence of glutamine and ATP through an activated phospho-Asp-tRNA(Asn) or phospho-Glu-tRNA(Gln).</text>
</comment>
<keyword evidence="4 10" id="KW-0547">Nucleotide-binding</keyword>
<dbReference type="Gene3D" id="1.10.10.410">
    <property type="match status" value="1"/>
</dbReference>
<evidence type="ECO:0000256" key="6">
    <source>
        <dbReference type="ARBA" id="ARBA00022917"/>
    </source>
</evidence>
<comment type="catalytic activity">
    <reaction evidence="8 10">
        <text>L-aspartyl-tRNA(Asn) + L-glutamine + ATP + H2O = L-asparaginyl-tRNA(Asn) + L-glutamate + ADP + phosphate + 2 H(+)</text>
        <dbReference type="Rhea" id="RHEA:14513"/>
        <dbReference type="Rhea" id="RHEA-COMP:9674"/>
        <dbReference type="Rhea" id="RHEA-COMP:9677"/>
        <dbReference type="ChEBI" id="CHEBI:15377"/>
        <dbReference type="ChEBI" id="CHEBI:15378"/>
        <dbReference type="ChEBI" id="CHEBI:29985"/>
        <dbReference type="ChEBI" id="CHEBI:30616"/>
        <dbReference type="ChEBI" id="CHEBI:43474"/>
        <dbReference type="ChEBI" id="CHEBI:58359"/>
        <dbReference type="ChEBI" id="CHEBI:78515"/>
        <dbReference type="ChEBI" id="CHEBI:78516"/>
        <dbReference type="ChEBI" id="CHEBI:456216"/>
    </reaction>
</comment>
<sequence>MHYLPVIGLEIHVQPKTQSKMFCGCGADIFNAEPNTRTCPVCLGLPGALPVPNKVAIEKTILLGLSLNGSIAETTNFDRKNYFYPDLPKGYQISQYKSPIVSGGELTFVRPNGTEKTVVFERIHLEEDTGKLMHVSKGGEEYTLIDFNRSGMPLIEIVTGFPPQLHSPEDVRLFLRKLRQYLRYTNVSDANMEEGTMRLEPNVSVAQITEDLVKDGVSNEIISLEDLINPEFDLPPFKVELKNINSFKYAEKAVEFEIHRQIGLLKKKEVPVQETRGWDEHKNVTVSQRLKEEAHDYRYFPEPDIPPMTFSPKYIDKIASRLSETPADLYATLITQVGLQADDAETVLEKPEMLKYFMAAKEQIPNEKLREFCVKMINQPELMTDEPQAVFAALEAEAASAIDDKSELQKLALEVIAQNPEKAEEFKAGNENLIQFFMGQIMAKTKGKASPQVAIKILQKSLRD</sequence>
<dbReference type="Proteomes" id="UP000699691">
    <property type="component" value="Unassembled WGS sequence"/>
</dbReference>
<protein>
    <recommendedName>
        <fullName evidence="10">Aspartyl/glutamyl-tRNA(Asn/Gln) amidotransferase subunit B</fullName>
        <shortName evidence="10">Asp/Glu-ADT subunit B</shortName>
        <ecNumber evidence="10">6.3.5.-</ecNumber>
    </recommendedName>
</protein>
<dbReference type="SUPFAM" id="SSF55931">
    <property type="entry name" value="Glutamine synthetase/guanido kinase"/>
    <property type="match status" value="1"/>
</dbReference>
<keyword evidence="6 10" id="KW-0648">Protein biosynthesis</keyword>
<evidence type="ECO:0000256" key="7">
    <source>
        <dbReference type="ARBA" id="ARBA00024799"/>
    </source>
</evidence>
<evidence type="ECO:0000256" key="1">
    <source>
        <dbReference type="ARBA" id="ARBA00005306"/>
    </source>
</evidence>
<dbReference type="Pfam" id="PF02934">
    <property type="entry name" value="GatB_N"/>
    <property type="match status" value="1"/>
</dbReference>
<dbReference type="InterPro" id="IPR017959">
    <property type="entry name" value="Asn/Gln-tRNA_amidoTrfase_suB/E"/>
</dbReference>
<dbReference type="FunFam" id="1.10.10.410:FF:000001">
    <property type="entry name" value="Aspartyl/glutamyl-tRNA(Asn/Gln) amidotransferase subunit B"/>
    <property type="match status" value="1"/>
</dbReference>
<dbReference type="GO" id="GO:0050567">
    <property type="term" value="F:glutaminyl-tRNA synthase (glutamine-hydrolyzing) activity"/>
    <property type="evidence" value="ECO:0007669"/>
    <property type="project" value="UniProtKB-UniRule"/>
</dbReference>
<dbReference type="InterPro" id="IPR023168">
    <property type="entry name" value="GatB_Yqey_C_2"/>
</dbReference>
<reference evidence="12" key="2">
    <citation type="journal article" date="2021" name="Microbiome">
        <title>Successional dynamics and alternative stable states in a saline activated sludge microbial community over 9 years.</title>
        <authorList>
            <person name="Wang Y."/>
            <person name="Ye J."/>
            <person name="Ju F."/>
            <person name="Liu L."/>
            <person name="Boyd J.A."/>
            <person name="Deng Y."/>
            <person name="Parks D.H."/>
            <person name="Jiang X."/>
            <person name="Yin X."/>
            <person name="Woodcroft B.J."/>
            <person name="Tyson G.W."/>
            <person name="Hugenholtz P."/>
            <person name="Polz M.F."/>
            <person name="Zhang T."/>
        </authorList>
    </citation>
    <scope>NUCLEOTIDE SEQUENCE</scope>
    <source>
        <strain evidence="12">HKST-UBA02</strain>
    </source>
</reference>
<gene>
    <name evidence="10 12" type="primary">gatB</name>
    <name evidence="12" type="ORF">KC573_01945</name>
</gene>
<keyword evidence="5 10" id="KW-0067">ATP-binding</keyword>
<accession>A0A955LW14</accession>
<name>A0A955LW14_UNCKA</name>
<evidence type="ECO:0000256" key="8">
    <source>
        <dbReference type="ARBA" id="ARBA00047380"/>
    </source>
</evidence>